<dbReference type="GO" id="GO:0010181">
    <property type="term" value="F:FMN binding"/>
    <property type="evidence" value="ECO:0007669"/>
    <property type="project" value="UniProtKB-UniRule"/>
</dbReference>
<dbReference type="GO" id="GO:0009055">
    <property type="term" value="F:electron transfer activity"/>
    <property type="evidence" value="ECO:0007669"/>
    <property type="project" value="UniProtKB-UniRule"/>
</dbReference>
<dbReference type="EC" id="1.6.5.-" evidence="6"/>
<dbReference type="AlphaFoldDB" id="A0A919R5Q9"/>
<dbReference type="EMBL" id="BOOU01000069">
    <property type="protein sequence ID" value="GII80192.1"/>
    <property type="molecule type" value="Genomic_DNA"/>
</dbReference>
<comment type="similarity">
    <text evidence="6">Belongs to the azoreductase type 1 family.</text>
</comment>
<evidence type="ECO:0000256" key="3">
    <source>
        <dbReference type="ARBA" id="ARBA00023002"/>
    </source>
</evidence>
<dbReference type="PANTHER" id="PTHR43741">
    <property type="entry name" value="FMN-DEPENDENT NADH-AZOREDUCTASE 1"/>
    <property type="match status" value="1"/>
</dbReference>
<keyword evidence="4 6" id="KW-0520">NAD</keyword>
<comment type="catalytic activity">
    <reaction evidence="5">
        <text>N,N-dimethyl-1,4-phenylenediamine + anthranilate + 2 NAD(+) = 2-(4-dimethylaminophenyl)diazenylbenzoate + 2 NADH + 2 H(+)</text>
        <dbReference type="Rhea" id="RHEA:55872"/>
        <dbReference type="ChEBI" id="CHEBI:15378"/>
        <dbReference type="ChEBI" id="CHEBI:15783"/>
        <dbReference type="ChEBI" id="CHEBI:16567"/>
        <dbReference type="ChEBI" id="CHEBI:57540"/>
        <dbReference type="ChEBI" id="CHEBI:57945"/>
        <dbReference type="ChEBI" id="CHEBI:71579"/>
        <dbReference type="EC" id="1.7.1.17"/>
    </reaction>
    <physiologicalReaction direction="right-to-left" evidence="5">
        <dbReference type="Rhea" id="RHEA:55874"/>
    </physiologicalReaction>
</comment>
<comment type="caution">
    <text evidence="8">The sequence shown here is derived from an EMBL/GenBank/DDBJ whole genome shotgun (WGS) entry which is preliminary data.</text>
</comment>
<dbReference type="InterPro" id="IPR023048">
    <property type="entry name" value="NADH:quinone_OxRdtase_FMN_depd"/>
</dbReference>
<evidence type="ECO:0000313" key="8">
    <source>
        <dbReference type="EMBL" id="GII80192.1"/>
    </source>
</evidence>
<evidence type="ECO:0000256" key="5">
    <source>
        <dbReference type="ARBA" id="ARBA00048542"/>
    </source>
</evidence>
<comment type="subunit">
    <text evidence="6">Homodimer.</text>
</comment>
<evidence type="ECO:0000256" key="4">
    <source>
        <dbReference type="ARBA" id="ARBA00023027"/>
    </source>
</evidence>
<proteinExistence type="inferred from homology"/>
<dbReference type="InterPro" id="IPR003680">
    <property type="entry name" value="Flavodoxin_fold"/>
</dbReference>
<evidence type="ECO:0000313" key="9">
    <source>
        <dbReference type="Proteomes" id="UP000655287"/>
    </source>
</evidence>
<evidence type="ECO:0000256" key="6">
    <source>
        <dbReference type="HAMAP-Rule" id="MF_01216"/>
    </source>
</evidence>
<dbReference type="GO" id="GO:0016655">
    <property type="term" value="F:oxidoreductase activity, acting on NAD(P)H, quinone or similar compound as acceptor"/>
    <property type="evidence" value="ECO:0007669"/>
    <property type="project" value="InterPro"/>
</dbReference>
<feature type="domain" description="Flavodoxin-like fold" evidence="7">
    <location>
        <begin position="4"/>
        <end position="189"/>
    </location>
</feature>
<gene>
    <name evidence="8" type="primary">acpD_2</name>
    <name evidence="6" type="synonym">azoR</name>
    <name evidence="8" type="ORF">Sru01_51740</name>
</gene>
<comment type="function">
    <text evidence="6">Also exhibits azoreductase activity. Catalyzes the reductive cleavage of the azo bond in aromatic azo compounds to the corresponding amines.</text>
</comment>
<dbReference type="EC" id="1.7.1.17" evidence="6"/>
<keyword evidence="2 6" id="KW-0288">FMN</keyword>
<name>A0A919R5Q9_9ACTN</name>
<comment type="caution">
    <text evidence="6">Lacks conserved residue(s) required for the propagation of feature annotation.</text>
</comment>
<comment type="function">
    <text evidence="6">Quinone reductase that provides resistance to thiol-specific stress caused by electrophilic quinones.</text>
</comment>
<evidence type="ECO:0000256" key="2">
    <source>
        <dbReference type="ARBA" id="ARBA00022643"/>
    </source>
</evidence>
<organism evidence="8 9">
    <name type="scientific">Sphaerisporangium rufum</name>
    <dbReference type="NCBI Taxonomy" id="1381558"/>
    <lineage>
        <taxon>Bacteria</taxon>
        <taxon>Bacillati</taxon>
        <taxon>Actinomycetota</taxon>
        <taxon>Actinomycetes</taxon>
        <taxon>Streptosporangiales</taxon>
        <taxon>Streptosporangiaceae</taxon>
        <taxon>Sphaerisporangium</taxon>
    </lineage>
</organism>
<dbReference type="Proteomes" id="UP000655287">
    <property type="component" value="Unassembled WGS sequence"/>
</dbReference>
<evidence type="ECO:0000259" key="7">
    <source>
        <dbReference type="Pfam" id="PF02525"/>
    </source>
</evidence>
<reference evidence="8" key="1">
    <citation type="submission" date="2021-01" db="EMBL/GenBank/DDBJ databases">
        <title>Whole genome shotgun sequence of Sphaerisporangium rufum NBRC 109079.</title>
        <authorList>
            <person name="Komaki H."/>
            <person name="Tamura T."/>
        </authorList>
    </citation>
    <scope>NUCLEOTIDE SEQUENCE</scope>
    <source>
        <strain evidence="8">NBRC 109079</strain>
    </source>
</reference>
<comment type="catalytic activity">
    <reaction evidence="6">
        <text>2 a quinone + NADH + H(+) = 2 a 1,4-benzosemiquinone + NAD(+)</text>
        <dbReference type="Rhea" id="RHEA:65952"/>
        <dbReference type="ChEBI" id="CHEBI:15378"/>
        <dbReference type="ChEBI" id="CHEBI:57540"/>
        <dbReference type="ChEBI" id="CHEBI:57945"/>
        <dbReference type="ChEBI" id="CHEBI:132124"/>
        <dbReference type="ChEBI" id="CHEBI:134225"/>
    </reaction>
</comment>
<dbReference type="HAMAP" id="MF_01216">
    <property type="entry name" value="Azoreductase_type1"/>
    <property type="match status" value="1"/>
</dbReference>
<evidence type="ECO:0000256" key="1">
    <source>
        <dbReference type="ARBA" id="ARBA00022630"/>
    </source>
</evidence>
<feature type="binding site" evidence="6">
    <location>
        <begin position="109"/>
        <end position="112"/>
    </location>
    <ligand>
        <name>FMN</name>
        <dbReference type="ChEBI" id="CHEBI:58210"/>
    </ligand>
</feature>
<dbReference type="RefSeq" id="WP_203990546.1">
    <property type="nucleotide sequence ID" value="NZ_BOOU01000069.1"/>
</dbReference>
<keyword evidence="9" id="KW-1185">Reference proteome</keyword>
<dbReference type="Pfam" id="PF02525">
    <property type="entry name" value="Flavodoxin_2"/>
    <property type="match status" value="1"/>
</dbReference>
<dbReference type="GO" id="GO:0016652">
    <property type="term" value="F:oxidoreductase activity, acting on NAD(P)H as acceptor"/>
    <property type="evidence" value="ECO:0007669"/>
    <property type="project" value="UniProtKB-UniRule"/>
</dbReference>
<dbReference type="InterPro" id="IPR050104">
    <property type="entry name" value="FMN-dep_NADH:Q_OxRdtase_AzoR1"/>
</dbReference>
<sequence>MASLLHVDSAANTSDESITRRLTASFAAAWRDRHGPAAHRYRDLAAAPVPPLTTAFAELGRRVERHGLLPLDRVPELIESPAERREWELTEPLISEMRSADVVLIGAPMYNFSIPAALKAWIDRMTFPGAFGGPGSAQRPLHDTKVVVIMARGGAYGPGTPREGWDFQTPYLRTYFTEHGVREENLFFVAAELTVADFIPQLAALRPAAAGSLAAAEAEVTALAGRLIDPVPVHPPSPVPGG</sequence>
<keyword evidence="1 6" id="KW-0285">Flavoprotein</keyword>
<dbReference type="PANTHER" id="PTHR43741:SF4">
    <property type="entry name" value="FMN-DEPENDENT NADH:QUINONE OXIDOREDUCTASE"/>
    <property type="match status" value="1"/>
</dbReference>
<protein>
    <recommendedName>
        <fullName evidence="6">FMN dependent NADH:quinone oxidoreductase</fullName>
        <ecNumber evidence="6">1.6.5.-</ecNumber>
    </recommendedName>
    <alternativeName>
        <fullName evidence="6">Azo-dye reductase</fullName>
    </alternativeName>
    <alternativeName>
        <fullName evidence="6">FMN-dependent NADH-azo compound oxidoreductase</fullName>
    </alternativeName>
    <alternativeName>
        <fullName evidence="6">FMN-dependent NADH-azoreductase</fullName>
        <ecNumber evidence="6">1.7.1.17</ecNumber>
    </alternativeName>
</protein>
<keyword evidence="3 6" id="KW-0560">Oxidoreductase</keyword>
<comment type="cofactor">
    <cofactor evidence="6">
        <name>FMN</name>
        <dbReference type="ChEBI" id="CHEBI:58210"/>
    </cofactor>
    <text evidence="6">Binds 1 FMN per subunit.</text>
</comment>
<accession>A0A919R5Q9</accession>
<dbReference type="SUPFAM" id="SSF52218">
    <property type="entry name" value="Flavoproteins"/>
    <property type="match status" value="1"/>
</dbReference>
<dbReference type="Gene3D" id="3.40.50.360">
    <property type="match status" value="1"/>
</dbReference>
<dbReference type="InterPro" id="IPR029039">
    <property type="entry name" value="Flavoprotein-like_sf"/>
</dbReference>